<evidence type="ECO:0000313" key="1">
    <source>
        <dbReference type="EMBL" id="KAG6738766.1"/>
    </source>
</evidence>
<reference evidence="1" key="1">
    <citation type="journal article" date="2020" name="bioRxiv">
        <title>Hybrid origin of Populus tomentosa Carr. identified through genome sequencing and phylogenomic analysis.</title>
        <authorList>
            <person name="An X."/>
            <person name="Gao K."/>
            <person name="Chen Z."/>
            <person name="Li J."/>
            <person name="Yang X."/>
            <person name="Yang X."/>
            <person name="Zhou J."/>
            <person name="Guo T."/>
            <person name="Zhao T."/>
            <person name="Huang S."/>
            <person name="Miao D."/>
            <person name="Khan W.U."/>
            <person name="Rao P."/>
            <person name="Ye M."/>
            <person name="Lei B."/>
            <person name="Liao W."/>
            <person name="Wang J."/>
            <person name="Ji L."/>
            <person name="Li Y."/>
            <person name="Guo B."/>
            <person name="Mustafa N.S."/>
            <person name="Li S."/>
            <person name="Yun Q."/>
            <person name="Keller S.R."/>
            <person name="Mao J."/>
            <person name="Zhang R."/>
            <person name="Strauss S.H."/>
        </authorList>
    </citation>
    <scope>NUCLEOTIDE SEQUENCE</scope>
    <source>
        <strain evidence="1">GM15</strain>
        <tissue evidence="1">Leaf</tissue>
    </source>
</reference>
<dbReference type="OrthoDB" id="10253744at2759"/>
<dbReference type="EMBL" id="JAAWWB010000037">
    <property type="protein sequence ID" value="KAG6738766.1"/>
    <property type="molecule type" value="Genomic_DNA"/>
</dbReference>
<accession>A0A8X7XUJ7</accession>
<name>A0A8X7XUJ7_POPTO</name>
<proteinExistence type="predicted"/>
<dbReference type="PANTHER" id="PTHR31902:SF10">
    <property type="entry name" value="SUCRASE_FERREDOXIN-LIKE FAMILY PROTEIN"/>
    <property type="match status" value="1"/>
</dbReference>
<evidence type="ECO:0000313" key="2">
    <source>
        <dbReference type="Proteomes" id="UP000886885"/>
    </source>
</evidence>
<protein>
    <submittedName>
        <fullName evidence="1">Uncharacterized protein</fullName>
    </submittedName>
</protein>
<sequence>MRIAHPARSLISFTLNLFSPPKTGTVGPYDRHVFLCFKNPDAWLPHVEEDDLPKLVSTVLKTRKDDITVKTKVTICEGGEGTEFENGDVLIFPDMIKSKRLCSLLLLELIFFFEVFMHDLRGKARREEATWPGGGACCCCWSVVRMVVNGGAVGDPLQLLEKVEKQRWMLIASVAFGWGRREVTMC</sequence>
<dbReference type="Proteomes" id="UP000886885">
    <property type="component" value="Chromosome 19A"/>
</dbReference>
<gene>
    <name evidence="1" type="ORF">POTOM_058388</name>
</gene>
<keyword evidence="2" id="KW-1185">Reference proteome</keyword>
<organism evidence="1 2">
    <name type="scientific">Populus tomentosa</name>
    <name type="common">Chinese white poplar</name>
    <dbReference type="NCBI Taxonomy" id="118781"/>
    <lineage>
        <taxon>Eukaryota</taxon>
        <taxon>Viridiplantae</taxon>
        <taxon>Streptophyta</taxon>
        <taxon>Embryophyta</taxon>
        <taxon>Tracheophyta</taxon>
        <taxon>Spermatophyta</taxon>
        <taxon>Magnoliopsida</taxon>
        <taxon>eudicotyledons</taxon>
        <taxon>Gunneridae</taxon>
        <taxon>Pentapetalae</taxon>
        <taxon>rosids</taxon>
        <taxon>fabids</taxon>
        <taxon>Malpighiales</taxon>
        <taxon>Salicaceae</taxon>
        <taxon>Saliceae</taxon>
        <taxon>Populus</taxon>
    </lineage>
</organism>
<dbReference type="PANTHER" id="PTHR31902">
    <property type="entry name" value="ACTIN PATCHES DISTAL PROTEIN 1"/>
    <property type="match status" value="1"/>
</dbReference>
<comment type="caution">
    <text evidence="1">The sequence shown here is derived from an EMBL/GenBank/DDBJ whole genome shotgun (WGS) entry which is preliminary data.</text>
</comment>
<dbReference type="AlphaFoldDB" id="A0A8X7XUJ7"/>
<dbReference type="InterPro" id="IPR009737">
    <property type="entry name" value="Aim32/Apd1-like"/>
</dbReference>